<keyword evidence="2" id="KW-1133">Transmembrane helix</keyword>
<gene>
    <name evidence="3" type="ORF">CRI94_01820</name>
</gene>
<accession>A0A2A8D2E5</accession>
<feature type="compositionally biased region" description="Polar residues" evidence="1">
    <location>
        <begin position="123"/>
        <end position="136"/>
    </location>
</feature>
<feature type="compositionally biased region" description="Basic and acidic residues" evidence="1">
    <location>
        <begin position="145"/>
        <end position="164"/>
    </location>
</feature>
<feature type="compositionally biased region" description="Acidic residues" evidence="1">
    <location>
        <begin position="249"/>
        <end position="263"/>
    </location>
</feature>
<dbReference type="OrthoDB" id="1523439at2"/>
<feature type="compositionally biased region" description="Basic and acidic residues" evidence="1">
    <location>
        <begin position="327"/>
        <end position="338"/>
    </location>
</feature>
<evidence type="ECO:0000313" key="4">
    <source>
        <dbReference type="Proteomes" id="UP000220102"/>
    </source>
</evidence>
<keyword evidence="2" id="KW-0472">Membrane</keyword>
<feature type="compositionally biased region" description="Basic and acidic residues" evidence="1">
    <location>
        <begin position="173"/>
        <end position="191"/>
    </location>
</feature>
<dbReference type="InterPro" id="IPR010982">
    <property type="entry name" value="Lambda_DNA-bd_dom_sf"/>
</dbReference>
<reference evidence="3 4" key="1">
    <citation type="submission" date="2017-10" db="EMBL/GenBank/DDBJ databases">
        <title>Draft genome of Longibacter Salinarum.</title>
        <authorList>
            <person name="Goh K.M."/>
            <person name="Shamsir M.S."/>
            <person name="Lim S.W."/>
        </authorList>
    </citation>
    <scope>NUCLEOTIDE SEQUENCE [LARGE SCALE GENOMIC DNA]</scope>
    <source>
        <strain evidence="3 4">KCTC 52045</strain>
    </source>
</reference>
<feature type="transmembrane region" description="Helical" evidence="2">
    <location>
        <begin position="353"/>
        <end position="374"/>
    </location>
</feature>
<keyword evidence="2" id="KW-0812">Transmembrane</keyword>
<organism evidence="3 4">
    <name type="scientific">Longibacter salinarum</name>
    <dbReference type="NCBI Taxonomy" id="1850348"/>
    <lineage>
        <taxon>Bacteria</taxon>
        <taxon>Pseudomonadati</taxon>
        <taxon>Rhodothermota</taxon>
        <taxon>Rhodothermia</taxon>
        <taxon>Rhodothermales</taxon>
        <taxon>Salisaetaceae</taxon>
        <taxon>Longibacter</taxon>
    </lineage>
</organism>
<feature type="region of interest" description="Disordered" evidence="1">
    <location>
        <begin position="110"/>
        <end position="343"/>
    </location>
</feature>
<comment type="caution">
    <text evidence="3">The sequence shown here is derived from an EMBL/GenBank/DDBJ whole genome shotgun (WGS) entry which is preliminary data.</text>
</comment>
<dbReference type="GO" id="GO:0003677">
    <property type="term" value="F:DNA binding"/>
    <property type="evidence" value="ECO:0007669"/>
    <property type="project" value="InterPro"/>
</dbReference>
<dbReference type="Pfam" id="PF13413">
    <property type="entry name" value="HTH_25"/>
    <property type="match status" value="1"/>
</dbReference>
<name>A0A2A8D2E5_9BACT</name>
<dbReference type="RefSeq" id="WP_098073949.1">
    <property type="nucleotide sequence ID" value="NZ_PDEQ01000001.1"/>
</dbReference>
<evidence type="ECO:0000313" key="3">
    <source>
        <dbReference type="EMBL" id="PEN15050.1"/>
    </source>
</evidence>
<dbReference type="AlphaFoldDB" id="A0A2A8D2E5"/>
<dbReference type="EMBL" id="PDEQ01000001">
    <property type="protein sequence ID" value="PEN15050.1"/>
    <property type="molecule type" value="Genomic_DNA"/>
</dbReference>
<evidence type="ECO:0000256" key="1">
    <source>
        <dbReference type="SAM" id="MobiDB-lite"/>
    </source>
</evidence>
<keyword evidence="4" id="KW-1185">Reference proteome</keyword>
<proteinExistence type="predicted"/>
<feature type="compositionally biased region" description="Basic and acidic residues" evidence="1">
    <location>
        <begin position="264"/>
        <end position="283"/>
    </location>
</feature>
<dbReference type="Gene3D" id="1.10.260.40">
    <property type="entry name" value="lambda repressor-like DNA-binding domains"/>
    <property type="match status" value="1"/>
</dbReference>
<dbReference type="Proteomes" id="UP000220102">
    <property type="component" value="Unassembled WGS sequence"/>
</dbReference>
<protein>
    <recommendedName>
        <fullName evidence="5">DUF4115 domain-containing protein</fullName>
    </recommendedName>
</protein>
<evidence type="ECO:0000256" key="2">
    <source>
        <dbReference type="SAM" id="Phobius"/>
    </source>
</evidence>
<evidence type="ECO:0008006" key="5">
    <source>
        <dbReference type="Google" id="ProtNLM"/>
    </source>
</evidence>
<feature type="compositionally biased region" description="Acidic residues" evidence="1">
    <location>
        <begin position="228"/>
        <end position="240"/>
    </location>
</feature>
<sequence>MPAESAAGERFARDMRRIRESRDVTLENIHLETRIAGTLISAFEEDGLFEHPAFNRVYLRSFVRAYARCIDVNPDLAIQHLERALEGEYQNELATQVLGDAPQTPIAEDAGAEHETDEADVSSPPSVQEQEPQTFSPRPVGSSPLDEKPDRDVSGSDADPRPSDPSETPTDTEQDKSDSDSTSDEPRHTEQDTEEDDTPQHIADSNVGVSEEARLNTGDVFNKRPVSDADEEPDESDPDELHEQMWPSEETEGNEDTEEEDKEPEAKPKKERQGFSSSDRFRTVSEGGDDSPPPPAHGEMVGQPRPVGSSSEPEHTEAKTTSSVDPGTKREREDRASRDATGTSATSFADNRLLMIGAGVVGIIVIAGIMWFMLGGESGTVEDTPVADTPEDTTTQVEEPVQTERPPLANITLGDTMYLVLRAEQDVTPIRVQRDNDLRRPYWISEGESAVFPFTERIIVWDNLENVDVLLEDFQYPEDTDARGRLVVTRDSAERFADTVRGSATEYEVAPDTFRLSPQGLQ</sequence>